<dbReference type="PROSITE" id="PS01081">
    <property type="entry name" value="HTH_TETR_1"/>
    <property type="match status" value="1"/>
</dbReference>
<gene>
    <name evidence="4" type="ORF">GCM10025778_14260</name>
</gene>
<sequence length="188" mass="20541">MSAAYGDLTGLDRLRDAAIERFAAYGFDVSLRSVASRAGVSAGLVRHHFGSKEVLRAEYDATVLKWYRLLKQETLKTAPDQLFARLPSSQECGILLVYILRSPREGGAAGRDFIERLVAETLGTVRGAVSRGIVIPSRGEEARVRFLVQQSLGAMLVGLAVFPCTALEVFGAVMEQYYAEAMLPTLEL</sequence>
<comment type="caution">
    <text evidence="4">The sequence shown here is derived from an EMBL/GenBank/DDBJ whole genome shotgun (WGS) entry which is preliminary data.</text>
</comment>
<evidence type="ECO:0000313" key="5">
    <source>
        <dbReference type="Proteomes" id="UP001501257"/>
    </source>
</evidence>
<dbReference type="InterPro" id="IPR001647">
    <property type="entry name" value="HTH_TetR"/>
</dbReference>
<protein>
    <submittedName>
        <fullName evidence="4">TetR family transcriptional regulator</fullName>
    </submittedName>
</protein>
<organism evidence="4 5">
    <name type="scientific">Paeniglutamicibacter antarcticus</name>
    <dbReference type="NCBI Taxonomy" id="494023"/>
    <lineage>
        <taxon>Bacteria</taxon>
        <taxon>Bacillati</taxon>
        <taxon>Actinomycetota</taxon>
        <taxon>Actinomycetes</taxon>
        <taxon>Micrococcales</taxon>
        <taxon>Micrococcaceae</taxon>
        <taxon>Paeniglutamicibacter</taxon>
    </lineage>
</organism>
<dbReference type="InterPro" id="IPR041484">
    <property type="entry name" value="TetR_C_25"/>
</dbReference>
<evidence type="ECO:0000256" key="2">
    <source>
        <dbReference type="PROSITE-ProRule" id="PRU00335"/>
    </source>
</evidence>
<dbReference type="RefSeq" id="WP_210100878.1">
    <property type="nucleotide sequence ID" value="NZ_BAABLK010000023.1"/>
</dbReference>
<feature type="DNA-binding region" description="H-T-H motif" evidence="2">
    <location>
        <begin position="30"/>
        <end position="49"/>
    </location>
</feature>
<name>A0ABP9TL02_9MICC</name>
<evidence type="ECO:0000256" key="1">
    <source>
        <dbReference type="ARBA" id="ARBA00023125"/>
    </source>
</evidence>
<keyword evidence="1 2" id="KW-0238">DNA-binding</keyword>
<dbReference type="PROSITE" id="PS50977">
    <property type="entry name" value="HTH_TETR_2"/>
    <property type="match status" value="1"/>
</dbReference>
<dbReference type="Pfam" id="PF17933">
    <property type="entry name" value="TetR_C_25"/>
    <property type="match status" value="1"/>
</dbReference>
<accession>A0ABP9TL02</accession>
<dbReference type="EMBL" id="BAABLK010000023">
    <property type="protein sequence ID" value="GAA5226893.1"/>
    <property type="molecule type" value="Genomic_DNA"/>
</dbReference>
<dbReference type="Proteomes" id="UP001501257">
    <property type="component" value="Unassembled WGS sequence"/>
</dbReference>
<dbReference type="Pfam" id="PF00440">
    <property type="entry name" value="TetR_N"/>
    <property type="match status" value="1"/>
</dbReference>
<dbReference type="Gene3D" id="1.10.357.10">
    <property type="entry name" value="Tetracycline Repressor, domain 2"/>
    <property type="match status" value="1"/>
</dbReference>
<evidence type="ECO:0000259" key="3">
    <source>
        <dbReference type="PROSITE" id="PS50977"/>
    </source>
</evidence>
<reference evidence="5" key="1">
    <citation type="journal article" date="2019" name="Int. J. Syst. Evol. Microbiol.">
        <title>The Global Catalogue of Microorganisms (GCM) 10K type strain sequencing project: providing services to taxonomists for standard genome sequencing and annotation.</title>
        <authorList>
            <consortium name="The Broad Institute Genomics Platform"/>
            <consortium name="The Broad Institute Genome Sequencing Center for Infectious Disease"/>
            <person name="Wu L."/>
            <person name="Ma J."/>
        </authorList>
    </citation>
    <scope>NUCLEOTIDE SEQUENCE [LARGE SCALE GENOMIC DNA]</scope>
    <source>
        <strain evidence="5">JCM 18952</strain>
    </source>
</reference>
<dbReference type="InterPro" id="IPR009057">
    <property type="entry name" value="Homeodomain-like_sf"/>
</dbReference>
<feature type="domain" description="HTH tetR-type" evidence="3">
    <location>
        <begin position="8"/>
        <end position="67"/>
    </location>
</feature>
<evidence type="ECO:0000313" key="4">
    <source>
        <dbReference type="EMBL" id="GAA5226893.1"/>
    </source>
</evidence>
<proteinExistence type="predicted"/>
<dbReference type="InterPro" id="IPR023772">
    <property type="entry name" value="DNA-bd_HTH_TetR-type_CS"/>
</dbReference>
<dbReference type="PRINTS" id="PR00455">
    <property type="entry name" value="HTHTETR"/>
</dbReference>
<keyword evidence="5" id="KW-1185">Reference proteome</keyword>
<dbReference type="SUPFAM" id="SSF46689">
    <property type="entry name" value="Homeodomain-like"/>
    <property type="match status" value="1"/>
</dbReference>